<gene>
    <name evidence="7" type="ORF">TCNE_LOCUS691</name>
</gene>
<name>A0A183TWS1_TOXCA</name>
<feature type="domain" description="Receptor ligand binding region" evidence="6">
    <location>
        <begin position="374"/>
        <end position="480"/>
    </location>
</feature>
<evidence type="ECO:0000313" key="7">
    <source>
        <dbReference type="EMBL" id="VDM24690.1"/>
    </source>
</evidence>
<dbReference type="AlphaFoldDB" id="A0A183TWS1"/>
<comment type="subcellular location">
    <subcellularLocation>
        <location evidence="1">Membrane</location>
    </subcellularLocation>
</comment>
<keyword evidence="8" id="KW-1185">Reference proteome</keyword>
<dbReference type="Pfam" id="PF01094">
    <property type="entry name" value="ANF_receptor"/>
    <property type="match status" value="1"/>
</dbReference>
<dbReference type="InterPro" id="IPR028082">
    <property type="entry name" value="Peripla_BP_I"/>
</dbReference>
<evidence type="ECO:0000256" key="5">
    <source>
        <dbReference type="SAM" id="MobiDB-lite"/>
    </source>
</evidence>
<keyword evidence="4" id="KW-0472">Membrane</keyword>
<feature type="region of interest" description="Disordered" evidence="5">
    <location>
        <begin position="34"/>
        <end position="53"/>
    </location>
</feature>
<keyword evidence="2" id="KW-0812">Transmembrane</keyword>
<dbReference type="SUPFAM" id="SSF53822">
    <property type="entry name" value="Periplasmic binding protein-like I"/>
    <property type="match status" value="1"/>
</dbReference>
<dbReference type="Gene3D" id="3.40.50.2300">
    <property type="match status" value="1"/>
</dbReference>
<sequence length="564" mass="62848">FGFEQILTAPYQICPNRSQISSLLCSCVGEHFRSDSEDESEPSSSSTSTSSIGISANGSSVVIPSFMTDQVLQSIRESSCVEYSTMDCELNDEACIYGRVTAMMLIDLTDNVVDRSKFRDAQKRISNLLELNNPNMNVQMFDQSELETYCFQFGHSVAVRLRCIRATSINDFDNKVQQLYKIIASCRQRPKAHCCFRRCGALIIPLLFAFLLPSTLATVETMGIAGRKIGTTETAKRTFRSVQASNDSNRKSNDSIKKNHKKGKVVEKSEKFGGGSTILGFDDEQHNASTPSLVDSNGRIRHSSYIHKKWFPFRIKIGHNEALNALRNHEKILEISRGDLLNDGILNDEFDIEKALIVSQNGCGETSEGVAVAAEIDAVARLATFWNNTVISYMTASNTLSDKNTYKTPARISMSSTSSFVAATYALLRLYCWNKVAIVTNISTLACGTATAFEEVFTLKEVSVVKKIMFEENAEAGLFRNYATRLEDDIRKASPWIGADDETQQKIKDQYANSGNTYGYLYLFDALKQYALAAQKTYNVTGNAQSIRDGRLMWRNARRSTFVG</sequence>
<accession>A0A183TWS1</accession>
<reference evidence="9" key="1">
    <citation type="submission" date="2016-06" db="UniProtKB">
        <authorList>
            <consortium name="WormBaseParasite"/>
        </authorList>
    </citation>
    <scope>IDENTIFICATION</scope>
</reference>
<evidence type="ECO:0000256" key="3">
    <source>
        <dbReference type="ARBA" id="ARBA00022989"/>
    </source>
</evidence>
<feature type="region of interest" description="Disordered" evidence="5">
    <location>
        <begin position="236"/>
        <end position="267"/>
    </location>
</feature>
<dbReference type="EMBL" id="UYWY01000375">
    <property type="protein sequence ID" value="VDM24690.1"/>
    <property type="molecule type" value="Genomic_DNA"/>
</dbReference>
<feature type="compositionally biased region" description="Low complexity" evidence="5">
    <location>
        <begin position="42"/>
        <end position="53"/>
    </location>
</feature>
<evidence type="ECO:0000256" key="1">
    <source>
        <dbReference type="ARBA" id="ARBA00004370"/>
    </source>
</evidence>
<organism evidence="8 9">
    <name type="scientific">Toxocara canis</name>
    <name type="common">Canine roundworm</name>
    <dbReference type="NCBI Taxonomy" id="6265"/>
    <lineage>
        <taxon>Eukaryota</taxon>
        <taxon>Metazoa</taxon>
        <taxon>Ecdysozoa</taxon>
        <taxon>Nematoda</taxon>
        <taxon>Chromadorea</taxon>
        <taxon>Rhabditida</taxon>
        <taxon>Spirurina</taxon>
        <taxon>Ascaridomorpha</taxon>
        <taxon>Ascaridoidea</taxon>
        <taxon>Toxocaridae</taxon>
        <taxon>Toxocara</taxon>
    </lineage>
</organism>
<reference evidence="7 8" key="2">
    <citation type="submission" date="2018-11" db="EMBL/GenBank/DDBJ databases">
        <authorList>
            <consortium name="Pathogen Informatics"/>
        </authorList>
    </citation>
    <scope>NUCLEOTIDE SEQUENCE [LARGE SCALE GENOMIC DNA]</scope>
</reference>
<dbReference type="GO" id="GO:0016020">
    <property type="term" value="C:membrane"/>
    <property type="evidence" value="ECO:0007669"/>
    <property type="project" value="UniProtKB-SubCell"/>
</dbReference>
<evidence type="ECO:0000259" key="6">
    <source>
        <dbReference type="Pfam" id="PF01094"/>
    </source>
</evidence>
<dbReference type="WBParaSite" id="TCNE_0000069001-mRNA-1">
    <property type="protein sequence ID" value="TCNE_0000069001-mRNA-1"/>
    <property type="gene ID" value="TCNE_0000069001"/>
</dbReference>
<protein>
    <submittedName>
        <fullName evidence="9">ANF_receptor domain-containing protein</fullName>
    </submittedName>
</protein>
<keyword evidence="3" id="KW-1133">Transmembrane helix</keyword>
<dbReference type="InterPro" id="IPR001828">
    <property type="entry name" value="ANF_lig-bd_rcpt"/>
</dbReference>
<proteinExistence type="predicted"/>
<evidence type="ECO:0000256" key="4">
    <source>
        <dbReference type="ARBA" id="ARBA00023136"/>
    </source>
</evidence>
<evidence type="ECO:0000256" key="2">
    <source>
        <dbReference type="ARBA" id="ARBA00022692"/>
    </source>
</evidence>
<feature type="compositionally biased region" description="Basic and acidic residues" evidence="5">
    <location>
        <begin position="248"/>
        <end position="257"/>
    </location>
</feature>
<evidence type="ECO:0000313" key="8">
    <source>
        <dbReference type="Proteomes" id="UP000050794"/>
    </source>
</evidence>
<dbReference type="Proteomes" id="UP000050794">
    <property type="component" value="Unassembled WGS sequence"/>
</dbReference>
<evidence type="ECO:0000313" key="9">
    <source>
        <dbReference type="WBParaSite" id="TCNE_0000069001-mRNA-1"/>
    </source>
</evidence>